<evidence type="ECO:0000313" key="1">
    <source>
        <dbReference type="EMBL" id="CAA9405264.1"/>
    </source>
</evidence>
<sequence>LFPFFYTQRRMGMPLVALKVTDNQQSILP</sequence>
<dbReference type="AlphaFoldDB" id="A0A6J4P809"/>
<accession>A0A6J4P809</accession>
<name>A0A6J4P809_9CYAN</name>
<protein>
    <submittedName>
        <fullName evidence="1">Uncharacterized protein</fullName>
    </submittedName>
</protein>
<dbReference type="EMBL" id="CADCTY010002113">
    <property type="protein sequence ID" value="CAA9405264.1"/>
    <property type="molecule type" value="Genomic_DNA"/>
</dbReference>
<reference evidence="1" key="1">
    <citation type="submission" date="2020-02" db="EMBL/GenBank/DDBJ databases">
        <authorList>
            <person name="Meier V. D."/>
        </authorList>
    </citation>
    <scope>NUCLEOTIDE SEQUENCE</scope>
    <source>
        <strain evidence="1">AVDCRST_MAG94</strain>
    </source>
</reference>
<proteinExistence type="predicted"/>
<organism evidence="1">
    <name type="scientific">uncultured Leptolyngbya sp</name>
    <dbReference type="NCBI Taxonomy" id="332963"/>
    <lineage>
        <taxon>Bacteria</taxon>
        <taxon>Bacillati</taxon>
        <taxon>Cyanobacteriota</taxon>
        <taxon>Cyanophyceae</taxon>
        <taxon>Leptolyngbyales</taxon>
        <taxon>Leptolyngbyaceae</taxon>
        <taxon>Leptolyngbya group</taxon>
        <taxon>Leptolyngbya</taxon>
        <taxon>environmental samples</taxon>
    </lineage>
</organism>
<feature type="non-terminal residue" evidence="1">
    <location>
        <position position="1"/>
    </location>
</feature>
<gene>
    <name evidence="1" type="ORF">AVDCRST_MAG94-6125</name>
</gene>